<proteinExistence type="predicted"/>
<organism evidence="1 2">
    <name type="scientific">Smittium megazygosporum</name>
    <dbReference type="NCBI Taxonomy" id="133381"/>
    <lineage>
        <taxon>Eukaryota</taxon>
        <taxon>Fungi</taxon>
        <taxon>Fungi incertae sedis</taxon>
        <taxon>Zoopagomycota</taxon>
        <taxon>Kickxellomycotina</taxon>
        <taxon>Harpellomycetes</taxon>
        <taxon>Harpellales</taxon>
        <taxon>Legeriomycetaceae</taxon>
        <taxon>Smittium</taxon>
    </lineage>
</organism>
<dbReference type="Proteomes" id="UP000245609">
    <property type="component" value="Unassembled WGS sequence"/>
</dbReference>
<evidence type="ECO:0000313" key="2">
    <source>
        <dbReference type="Proteomes" id="UP000245609"/>
    </source>
</evidence>
<evidence type="ECO:0000313" key="1">
    <source>
        <dbReference type="EMBL" id="PVV03232.1"/>
    </source>
</evidence>
<sequence>MTDLIVRDQLGYRKTNEEFQGLVVNDKNLKIGNRIRLPEFDVVGNMWDLRGQYHIMVPMSKIEDISFFKSFYSDLETETICDIGDNREGCDSYLDKAYTYNTLKEKTRDMFRKYCNSGQKHKLVAKMDYDAIIIDKQYFYKVLKFMMDNSDKPMYYGNPFYRYYGGVSMGGNFYAINEKAIEHLCSCEMELSDVFAEDLWFGDVINNCTISKNLEGFDRINYIFNDGRKILHKNYNAKGVSLKLGRNINNDKF</sequence>
<name>A0A2T9ZF56_9FUNG</name>
<keyword evidence="2" id="KW-1185">Reference proteome</keyword>
<reference evidence="1 2" key="1">
    <citation type="journal article" date="2018" name="MBio">
        <title>Comparative Genomics Reveals the Core Gene Toolbox for the Fungus-Insect Symbiosis.</title>
        <authorList>
            <person name="Wang Y."/>
            <person name="Stata M."/>
            <person name="Wang W."/>
            <person name="Stajich J.E."/>
            <person name="White M.M."/>
            <person name="Moncalvo J.M."/>
        </authorList>
    </citation>
    <scope>NUCLEOTIDE SEQUENCE [LARGE SCALE GENOMIC DNA]</scope>
    <source>
        <strain evidence="1 2">SC-DP-2</strain>
    </source>
</reference>
<dbReference type="EMBL" id="MBFS01000260">
    <property type="protein sequence ID" value="PVV03232.1"/>
    <property type="molecule type" value="Genomic_DNA"/>
</dbReference>
<accession>A0A2T9ZF56</accession>
<evidence type="ECO:0008006" key="3">
    <source>
        <dbReference type="Google" id="ProtNLM"/>
    </source>
</evidence>
<gene>
    <name evidence="1" type="ORF">BB560_002301</name>
</gene>
<comment type="caution">
    <text evidence="1">The sequence shown here is derived from an EMBL/GenBank/DDBJ whole genome shotgun (WGS) entry which is preliminary data.</text>
</comment>
<protein>
    <recommendedName>
        <fullName evidence="3">Hexosyltransferase</fullName>
    </recommendedName>
</protein>
<dbReference type="AlphaFoldDB" id="A0A2T9ZF56"/>
<dbReference type="OrthoDB" id="2360774at2759"/>